<keyword evidence="7" id="KW-0479">Metal-binding</keyword>
<feature type="compositionally biased region" description="Basic and acidic residues" evidence="10">
    <location>
        <begin position="394"/>
        <end position="408"/>
    </location>
</feature>
<dbReference type="EMBL" id="BAAADG010000006">
    <property type="protein sequence ID" value="GAA0228687.1"/>
    <property type="molecule type" value="Genomic_DNA"/>
</dbReference>
<feature type="domain" description="Alpha-D-phosphohexomutase C-terminal" evidence="12">
    <location>
        <begin position="879"/>
        <end position="931"/>
    </location>
</feature>
<evidence type="ECO:0000256" key="2">
    <source>
        <dbReference type="ARBA" id="ARBA00001946"/>
    </source>
</evidence>
<dbReference type="PANTHER" id="PTHR43771:SF2">
    <property type="entry name" value="PHOSPHOMANNOMUTASE_PHOSPHOGLUCOMUTASE"/>
    <property type="match status" value="1"/>
</dbReference>
<dbReference type="CDD" id="cd03089">
    <property type="entry name" value="PMM_PGM"/>
    <property type="match status" value="1"/>
</dbReference>
<dbReference type="Pfam" id="PF02878">
    <property type="entry name" value="PGM_PMM_I"/>
    <property type="match status" value="1"/>
</dbReference>
<keyword evidence="9" id="KW-0413">Isomerase</keyword>
<name>A0ABP3DE78_9GAMM</name>
<dbReference type="InterPro" id="IPR005843">
    <property type="entry name" value="A-D-PHexomutase_C"/>
</dbReference>
<evidence type="ECO:0000256" key="3">
    <source>
        <dbReference type="ARBA" id="ARBA00004699"/>
    </source>
</evidence>
<comment type="pathway">
    <text evidence="3">Nucleotide-sugar biosynthesis; GDP-alpha-D-mannose biosynthesis; alpha-D-mannose 1-phosphate from D-fructose 6-phosphate: step 2/2.</text>
</comment>
<dbReference type="InterPro" id="IPR005844">
    <property type="entry name" value="A-D-PHexomutase_a/b/a-I"/>
</dbReference>
<evidence type="ECO:0000256" key="7">
    <source>
        <dbReference type="ARBA" id="ARBA00022723"/>
    </source>
</evidence>
<feature type="domain" description="Alpha-D-phosphohexomutase alpha/beta/alpha" evidence="14">
    <location>
        <begin position="636"/>
        <end position="734"/>
    </location>
</feature>
<dbReference type="PANTHER" id="PTHR43771">
    <property type="entry name" value="PHOSPHOMANNOMUTASE"/>
    <property type="match status" value="1"/>
</dbReference>
<dbReference type="InterPro" id="IPR005845">
    <property type="entry name" value="A-D-PHexomutase_a/b/a-II"/>
</dbReference>
<proteinExistence type="inferred from homology"/>
<dbReference type="RefSeq" id="WP_343749700.1">
    <property type="nucleotide sequence ID" value="NZ_BAAADG010000006.1"/>
</dbReference>
<reference evidence="17" key="1">
    <citation type="journal article" date="2019" name="Int. J. Syst. Evol. Microbiol.">
        <title>The Global Catalogue of Microorganisms (GCM) 10K type strain sequencing project: providing services to taxonomists for standard genome sequencing and annotation.</title>
        <authorList>
            <consortium name="The Broad Institute Genomics Platform"/>
            <consortium name="The Broad Institute Genome Sequencing Center for Infectious Disease"/>
            <person name="Wu L."/>
            <person name="Ma J."/>
        </authorList>
    </citation>
    <scope>NUCLEOTIDE SEQUENCE [LARGE SCALE GENOMIC DNA]</scope>
    <source>
        <strain evidence="17">JCM 6886</strain>
    </source>
</reference>
<keyword evidence="6" id="KW-0597">Phosphoprotein</keyword>
<evidence type="ECO:0000259" key="14">
    <source>
        <dbReference type="Pfam" id="PF02879"/>
    </source>
</evidence>
<dbReference type="Gene3D" id="3.30.310.50">
    <property type="entry name" value="Alpha-D-phosphohexomutase, C-terminal domain"/>
    <property type="match status" value="1"/>
</dbReference>
<feature type="region of interest" description="Disordered" evidence="10">
    <location>
        <begin position="394"/>
        <end position="488"/>
    </location>
</feature>
<comment type="caution">
    <text evidence="16">The sequence shown here is derived from an EMBL/GenBank/DDBJ whole genome shotgun (WGS) entry which is preliminary data.</text>
</comment>
<evidence type="ECO:0000313" key="17">
    <source>
        <dbReference type="Proteomes" id="UP001501476"/>
    </source>
</evidence>
<evidence type="ECO:0000313" key="16">
    <source>
        <dbReference type="EMBL" id="GAA0228687.1"/>
    </source>
</evidence>
<dbReference type="Proteomes" id="UP001501476">
    <property type="component" value="Unassembled WGS sequence"/>
</dbReference>
<comment type="similarity">
    <text evidence="4">Belongs to the phosphohexose mutase family.</text>
</comment>
<dbReference type="InterPro" id="IPR016055">
    <property type="entry name" value="A-D-PHexomutase_a/b/a-I/II/III"/>
</dbReference>
<dbReference type="SUPFAM" id="SSF53738">
    <property type="entry name" value="Phosphoglucomutase, first 3 domains"/>
    <property type="match status" value="3"/>
</dbReference>
<dbReference type="SUPFAM" id="SSF55957">
    <property type="entry name" value="Phosphoglucomutase, C-terminal domain"/>
    <property type="match status" value="1"/>
</dbReference>
<keyword evidence="11" id="KW-0472">Membrane</keyword>
<evidence type="ECO:0000256" key="8">
    <source>
        <dbReference type="ARBA" id="ARBA00022842"/>
    </source>
</evidence>
<feature type="compositionally biased region" description="Basic and acidic residues" evidence="10">
    <location>
        <begin position="456"/>
        <end position="466"/>
    </location>
</feature>
<dbReference type="EC" id="5.4.2.8" evidence="5"/>
<feature type="transmembrane region" description="Helical" evidence="11">
    <location>
        <begin position="248"/>
        <end position="267"/>
    </location>
</feature>
<accession>A0ABP3DE78</accession>
<evidence type="ECO:0000256" key="5">
    <source>
        <dbReference type="ARBA" id="ARBA00012730"/>
    </source>
</evidence>
<organism evidence="16 17">
    <name type="scientific">Methylophaga marina</name>
    <dbReference type="NCBI Taxonomy" id="45495"/>
    <lineage>
        <taxon>Bacteria</taxon>
        <taxon>Pseudomonadati</taxon>
        <taxon>Pseudomonadota</taxon>
        <taxon>Gammaproteobacteria</taxon>
        <taxon>Thiotrichales</taxon>
        <taxon>Piscirickettsiaceae</taxon>
        <taxon>Methylophaga</taxon>
    </lineage>
</organism>
<evidence type="ECO:0000259" key="13">
    <source>
        <dbReference type="Pfam" id="PF02878"/>
    </source>
</evidence>
<comment type="catalytic activity">
    <reaction evidence="1">
        <text>alpha-D-mannose 1-phosphate = D-mannose 6-phosphate</text>
        <dbReference type="Rhea" id="RHEA:11140"/>
        <dbReference type="ChEBI" id="CHEBI:58409"/>
        <dbReference type="ChEBI" id="CHEBI:58735"/>
        <dbReference type="EC" id="5.4.2.8"/>
    </reaction>
</comment>
<evidence type="ECO:0000256" key="1">
    <source>
        <dbReference type="ARBA" id="ARBA00000586"/>
    </source>
</evidence>
<feature type="domain" description="Alpha-D-phosphohexomutase alpha/beta/alpha" evidence="13">
    <location>
        <begin position="492"/>
        <end position="621"/>
    </location>
</feature>
<evidence type="ECO:0000256" key="4">
    <source>
        <dbReference type="ARBA" id="ARBA00010231"/>
    </source>
</evidence>
<keyword evidence="11" id="KW-1133">Transmembrane helix</keyword>
<dbReference type="InterPro" id="IPR005841">
    <property type="entry name" value="Alpha-D-phosphohexomutase_SF"/>
</dbReference>
<dbReference type="PRINTS" id="PR00509">
    <property type="entry name" value="PGMPMM"/>
</dbReference>
<keyword evidence="17" id="KW-1185">Reference proteome</keyword>
<evidence type="ECO:0000256" key="6">
    <source>
        <dbReference type="ARBA" id="ARBA00022553"/>
    </source>
</evidence>
<evidence type="ECO:0000259" key="12">
    <source>
        <dbReference type="Pfam" id="PF00408"/>
    </source>
</evidence>
<feature type="compositionally biased region" description="Polar residues" evidence="10">
    <location>
        <begin position="348"/>
        <end position="358"/>
    </location>
</feature>
<feature type="domain" description="Alpha-D-phosphohexomutase alpha/beta/alpha" evidence="15">
    <location>
        <begin position="739"/>
        <end position="845"/>
    </location>
</feature>
<dbReference type="Pfam" id="PF02880">
    <property type="entry name" value="PGM_PMM_III"/>
    <property type="match status" value="1"/>
</dbReference>
<keyword evidence="8" id="KW-0460">Magnesium</keyword>
<sequence length="944" mass="104830">MAMKDKLAIALGSRLVSSMLLLSVLVLLCIAVLFADKKANTAQESSERQHNQQIIDAVVASYQQQITAWQQQTLRLAELDETKQLAKTKNIFEIDDWKTVANTFFPTAKAVCLITQEYDSPTREACLSITYASLKSLRQLNTEAQADVAMIMQDGQADHILLAAKVPLDDEQQYAAVAVALEPVDIQMINPGLLPGAYVEITQGDMSLGILTTLGNSQYKHADPVVSQPISNSYWQVKLWAAPLATSASLWMIFLPVMLLIALIWWVREWWQKKLLRSDADTLEEQLHDLQDVKLKPKYPLIFQEFYGVREFIQQLAIPEKKRPVPVDEPNSVFVIDDEATEADLSAETETSLITDNEPSNHDVIDYDQPYENKDAEMTSPQQIDDEMVTDEFKSNRLDETVDNRSDVLELELNDEEEKTDKNDSSIFIEPDSSDGKETSPEPTINFELEVDESPEEAKESFHEDTQQSQLTPEKKLELNPPSAQNMPDEGIFRAYDIRGIVGEQLTVPVMTLIGRAVGSQMLAQGVSELVVGHDGRLSSQPLAKAFMRGVTNTGCHVVDLGQVPTPVVYFACEHLNTHSGAMITGSHNPANYNGIKLVIAGKTLEGDEVHALYRRIKTGAFEIGRGNISATDVTDAYIQRIKTEVKPERKIKVVVDCGNGVAGKVLPKVLKEIGCHVIELFCEVDGRFPNHHPNPGEPENLKSLISEVKSTGAELGIAVDGDGDRLGVVDTQGNIIWPDQLMILFSRDVLEKSPGATILYDVKSTSLLEGVIRFAGGEPMMVPSGHSVIKNKMRQYNAALAAEMSGHFFFNDRWYGFDDATYAAARLIELLAADPMSRTPTQLFSEISQRVSTPEIMVNMPYPEAKRFMTTLISNFNADGGDVSTVDGIRVDYADGWGLVRISNTLPALTLRFEATNDVELERIKQLFVEQMQQVKPTLALKL</sequence>
<dbReference type="Gene3D" id="3.40.120.10">
    <property type="entry name" value="Alpha-D-Glucose-1,6-Bisphosphate, subunit A, domain 3"/>
    <property type="match status" value="3"/>
</dbReference>
<keyword evidence="11" id="KW-0812">Transmembrane</keyword>
<evidence type="ECO:0000256" key="10">
    <source>
        <dbReference type="SAM" id="MobiDB-lite"/>
    </source>
</evidence>
<dbReference type="Pfam" id="PF00408">
    <property type="entry name" value="PGM_PMM_IV"/>
    <property type="match status" value="1"/>
</dbReference>
<evidence type="ECO:0000259" key="15">
    <source>
        <dbReference type="Pfam" id="PF02880"/>
    </source>
</evidence>
<comment type="cofactor">
    <cofactor evidence="2">
        <name>Mg(2+)</name>
        <dbReference type="ChEBI" id="CHEBI:18420"/>
    </cofactor>
</comment>
<feature type="region of interest" description="Disordered" evidence="10">
    <location>
        <begin position="339"/>
        <end position="367"/>
    </location>
</feature>
<feature type="compositionally biased region" description="Acidic residues" evidence="10">
    <location>
        <begin position="409"/>
        <end position="418"/>
    </location>
</feature>
<gene>
    <name evidence="16" type="ORF">GCM10008964_20130</name>
</gene>
<dbReference type="Pfam" id="PF02879">
    <property type="entry name" value="PGM_PMM_II"/>
    <property type="match status" value="1"/>
</dbReference>
<protein>
    <recommendedName>
        <fullName evidence="5">phosphomannomutase</fullName>
        <ecNumber evidence="5">5.4.2.8</ecNumber>
    </recommendedName>
</protein>
<dbReference type="InterPro" id="IPR005846">
    <property type="entry name" value="A-D-PHexomutase_a/b/a-III"/>
</dbReference>
<dbReference type="InterPro" id="IPR036900">
    <property type="entry name" value="A-D-PHexomutase_C_sf"/>
</dbReference>
<evidence type="ECO:0000256" key="11">
    <source>
        <dbReference type="SAM" id="Phobius"/>
    </source>
</evidence>
<evidence type="ECO:0000256" key="9">
    <source>
        <dbReference type="ARBA" id="ARBA00023235"/>
    </source>
</evidence>